<dbReference type="InterPro" id="IPR058130">
    <property type="entry name" value="PEA_transf_C"/>
</dbReference>
<dbReference type="PANTHER" id="PTHR30443:SF0">
    <property type="entry name" value="PHOSPHOETHANOLAMINE TRANSFERASE EPTA"/>
    <property type="match status" value="1"/>
</dbReference>
<proteinExistence type="predicted"/>
<dbReference type="InterPro" id="IPR040423">
    <property type="entry name" value="PEA_transferase"/>
</dbReference>
<dbReference type="SUPFAM" id="SSF53649">
    <property type="entry name" value="Alkaline phosphatase-like"/>
    <property type="match status" value="1"/>
</dbReference>
<evidence type="ECO:0000256" key="3">
    <source>
        <dbReference type="ARBA" id="ARBA00022679"/>
    </source>
</evidence>
<evidence type="ECO:0000313" key="8">
    <source>
        <dbReference type="EMBL" id="ERJ22462.1"/>
    </source>
</evidence>
<dbReference type="CDD" id="cd16017">
    <property type="entry name" value="LptA"/>
    <property type="match status" value="1"/>
</dbReference>
<evidence type="ECO:0000256" key="5">
    <source>
        <dbReference type="ARBA" id="ARBA00022989"/>
    </source>
</evidence>
<protein>
    <submittedName>
        <fullName evidence="8">Phosphoethanolamine transferase EptA specific for the 1 phosphate group of core-lipid A</fullName>
    </submittedName>
</protein>
<dbReference type="PATRIC" id="fig|1242966.3.peg.942"/>
<dbReference type="PANTHER" id="PTHR30443">
    <property type="entry name" value="INNER MEMBRANE PROTEIN"/>
    <property type="match status" value="1"/>
</dbReference>
<reference evidence="8 9" key="1">
    <citation type="journal article" date="2013" name="BMC Genomics">
        <title>Comparative genomics of Campylobacter concisus isolates reveals genetic diversity and provides insights into disease association.</title>
        <authorList>
            <person name="Deshpande N.P."/>
            <person name="Kaakoush N.O."/>
            <person name="Wilkins M.R."/>
            <person name="Mitchell H.M."/>
        </authorList>
    </citation>
    <scope>NUCLEOTIDE SEQUENCE [LARGE SCALE GENOMIC DNA]</scope>
    <source>
        <strain evidence="8 9">UNSW3</strain>
    </source>
</reference>
<keyword evidence="6" id="KW-0472">Membrane</keyword>
<dbReference type="InterPro" id="IPR000917">
    <property type="entry name" value="Sulfatase_N"/>
</dbReference>
<sequence length="316" mass="35784">MLQKPLPFTYVADDATLINDKKKILVLIVGETQRSKNYSLNGYAKNDTNKFTKQKDVVSFTNFYSCGTATETSVPCLFSDLKRENFSNREAKARENLVDIINKLGIKTYFFGNNSGGCKGVCDNLDQNHTSEHRAAGFDEVIFDEAKKVIKDANSTTFIVLHLQGSHGPIYYKGYPSKFKEFTPTCDTAELNKCTPDEIANTYDNTILYEDYLQSELINALEAKKDKFEVTMFFFSDHGESLGENGIYLHGLPYSIAPDEQKHIPAIVFSSDSELLKRLKARKDESLSHDFVFSSVLGYFGVKTKAYEPEFDIFRK</sequence>
<evidence type="ECO:0000256" key="1">
    <source>
        <dbReference type="ARBA" id="ARBA00004651"/>
    </source>
</evidence>
<dbReference type="Pfam" id="PF00884">
    <property type="entry name" value="Sulfatase"/>
    <property type="match status" value="1"/>
</dbReference>
<keyword evidence="4" id="KW-0812">Transmembrane</keyword>
<keyword evidence="2" id="KW-1003">Cell membrane</keyword>
<evidence type="ECO:0000256" key="2">
    <source>
        <dbReference type="ARBA" id="ARBA00022475"/>
    </source>
</evidence>
<feature type="domain" description="Sulfatase N-terminal" evidence="7">
    <location>
        <begin position="25"/>
        <end position="302"/>
    </location>
</feature>
<dbReference type="InterPro" id="IPR017850">
    <property type="entry name" value="Alkaline_phosphatase_core_sf"/>
</dbReference>
<dbReference type="GO" id="GO:0005886">
    <property type="term" value="C:plasma membrane"/>
    <property type="evidence" value="ECO:0007669"/>
    <property type="project" value="UniProtKB-SubCell"/>
</dbReference>
<dbReference type="GO" id="GO:0016776">
    <property type="term" value="F:phosphotransferase activity, phosphate group as acceptor"/>
    <property type="evidence" value="ECO:0007669"/>
    <property type="project" value="TreeGrafter"/>
</dbReference>
<comment type="caution">
    <text evidence="8">The sequence shown here is derived from an EMBL/GenBank/DDBJ whole genome shotgun (WGS) entry which is preliminary data.</text>
</comment>
<dbReference type="Gene3D" id="3.40.720.10">
    <property type="entry name" value="Alkaline Phosphatase, subunit A"/>
    <property type="match status" value="1"/>
</dbReference>
<organism evidence="8 9">
    <name type="scientific">Campylobacter concisus UNSW3</name>
    <dbReference type="NCBI Taxonomy" id="1242966"/>
    <lineage>
        <taxon>Bacteria</taxon>
        <taxon>Pseudomonadati</taxon>
        <taxon>Campylobacterota</taxon>
        <taxon>Epsilonproteobacteria</taxon>
        <taxon>Campylobacterales</taxon>
        <taxon>Campylobacteraceae</taxon>
        <taxon>Campylobacter</taxon>
    </lineage>
</organism>
<evidence type="ECO:0000256" key="4">
    <source>
        <dbReference type="ARBA" id="ARBA00022692"/>
    </source>
</evidence>
<keyword evidence="3 8" id="KW-0808">Transferase</keyword>
<dbReference type="EMBL" id="ANNE01000009">
    <property type="protein sequence ID" value="ERJ22462.1"/>
    <property type="molecule type" value="Genomic_DNA"/>
</dbReference>
<name>U2EWX5_9BACT</name>
<keyword evidence="5" id="KW-1133">Transmembrane helix</keyword>
<evidence type="ECO:0000259" key="7">
    <source>
        <dbReference type="Pfam" id="PF00884"/>
    </source>
</evidence>
<accession>U2EWX5</accession>
<comment type="subcellular location">
    <subcellularLocation>
        <location evidence="1">Cell membrane</location>
        <topology evidence="1">Multi-pass membrane protein</topology>
    </subcellularLocation>
</comment>
<dbReference type="Proteomes" id="UP000016636">
    <property type="component" value="Unassembled WGS sequence"/>
</dbReference>
<dbReference type="AlphaFoldDB" id="U2EWX5"/>
<evidence type="ECO:0000313" key="9">
    <source>
        <dbReference type="Proteomes" id="UP000016636"/>
    </source>
</evidence>
<dbReference type="GO" id="GO:0009244">
    <property type="term" value="P:lipopolysaccharide core region biosynthetic process"/>
    <property type="evidence" value="ECO:0007669"/>
    <property type="project" value="TreeGrafter"/>
</dbReference>
<gene>
    <name evidence="8" type="ORF">UNSW3_439</name>
</gene>
<evidence type="ECO:0000256" key="6">
    <source>
        <dbReference type="ARBA" id="ARBA00023136"/>
    </source>
</evidence>